<accession>A0A7R9TA56</accession>
<evidence type="ECO:0000256" key="1">
    <source>
        <dbReference type="SAM" id="MobiDB-lite"/>
    </source>
</evidence>
<protein>
    <submittedName>
        <fullName evidence="2">Uncharacterized protein</fullName>
    </submittedName>
</protein>
<sequence>MLPGRAVKAVAPATGRAAGDAAGAAGRGAGASARAAGRGATRVVHASTVGVARASARAIGALARAQVRAARKALRAAPGAAAAAARTPVVRFSVAVAVATAAATNADVVGKGLGIAAKHVCTAAKQVKRVPVGKAYRAVSEQAKRVPVGDACVLAVHAAKSVTEHVKSAIPVGEGKSEVKGSSKRAPQPTVWTKSYPRTTVRVRKEGAAFAEDPAGESTRPVFAKAADTARTTGRPATPPPASPTQFKVSRVKKLAGAELASLGMG</sequence>
<organism evidence="2">
    <name type="scientific">Prasinoderma coloniale</name>
    <dbReference type="NCBI Taxonomy" id="156133"/>
    <lineage>
        <taxon>Eukaryota</taxon>
        <taxon>Viridiplantae</taxon>
        <taxon>Prasinodermophyta</taxon>
        <taxon>Prasinodermophyceae</taxon>
        <taxon>Prasinodermales</taxon>
        <taxon>Prasinodermaceae</taxon>
        <taxon>Prasinoderma</taxon>
    </lineage>
</organism>
<name>A0A7R9TA56_9VIRI</name>
<dbReference type="AlphaFoldDB" id="A0A7R9TA56"/>
<dbReference type="EMBL" id="HBDZ01001438">
    <property type="protein sequence ID" value="CAD8229752.1"/>
    <property type="molecule type" value="Transcribed_RNA"/>
</dbReference>
<feature type="compositionally biased region" description="Low complexity" evidence="1">
    <location>
        <begin position="226"/>
        <end position="236"/>
    </location>
</feature>
<proteinExistence type="predicted"/>
<feature type="region of interest" description="Disordered" evidence="1">
    <location>
        <begin position="212"/>
        <end position="249"/>
    </location>
</feature>
<reference evidence="2" key="1">
    <citation type="submission" date="2021-01" db="EMBL/GenBank/DDBJ databases">
        <authorList>
            <person name="Corre E."/>
            <person name="Pelletier E."/>
            <person name="Niang G."/>
            <person name="Scheremetjew M."/>
            <person name="Finn R."/>
            <person name="Kale V."/>
            <person name="Holt S."/>
            <person name="Cochrane G."/>
            <person name="Meng A."/>
            <person name="Brown T."/>
            <person name="Cohen L."/>
        </authorList>
    </citation>
    <scope>NUCLEOTIDE SEQUENCE</scope>
    <source>
        <strain evidence="2">CCMP1413</strain>
    </source>
</reference>
<evidence type="ECO:0000313" key="2">
    <source>
        <dbReference type="EMBL" id="CAD8229752.1"/>
    </source>
</evidence>
<gene>
    <name evidence="2" type="ORF">PCOL08062_LOCUS1144</name>
</gene>